<comment type="caution">
    <text evidence="2">The sequence shown here is derived from an EMBL/GenBank/DDBJ whole genome shotgun (WGS) entry which is preliminary data.</text>
</comment>
<dbReference type="Proteomes" id="UP000177096">
    <property type="component" value="Unassembled WGS sequence"/>
</dbReference>
<proteinExistence type="predicted"/>
<accession>A0A1G2UF25</accession>
<dbReference type="InterPro" id="IPR039564">
    <property type="entry name" value="Peptidase_C39-like"/>
</dbReference>
<dbReference type="Pfam" id="PF13529">
    <property type="entry name" value="Peptidase_C39_2"/>
    <property type="match status" value="1"/>
</dbReference>
<dbReference type="PANTHER" id="PTHR37806:SF1">
    <property type="entry name" value="PEPTIDASE C39-LIKE DOMAIN-CONTAINING PROTEIN"/>
    <property type="match status" value="1"/>
</dbReference>
<dbReference type="PANTHER" id="PTHR37806">
    <property type="entry name" value="LMO0724 PROTEIN"/>
    <property type="match status" value="1"/>
</dbReference>
<name>A0A1G2UF25_9BACT</name>
<organism evidence="2 3">
    <name type="scientific">Candidatus Zambryskibacteria bacterium RIFCSPLOWO2_02_FULL_39_14</name>
    <dbReference type="NCBI Taxonomy" id="1802769"/>
    <lineage>
        <taxon>Bacteria</taxon>
        <taxon>Candidatus Zambryskiibacteriota</taxon>
    </lineage>
</organism>
<dbReference type="EMBL" id="MHWM01000032">
    <property type="protein sequence ID" value="OHB08038.1"/>
    <property type="molecule type" value="Genomic_DNA"/>
</dbReference>
<protein>
    <recommendedName>
        <fullName evidence="1">Peptidase C39-like domain-containing protein</fullName>
    </recommendedName>
</protein>
<evidence type="ECO:0000259" key="1">
    <source>
        <dbReference type="Pfam" id="PF13529"/>
    </source>
</evidence>
<sequence>MIKKISDKTLLASTGIVFLAIFLFVSLQKHPNYHKTSRFEHLAHTLFYSTVNHLALVGSFQGEASFSLSMPYFRQENGLTCEVAALRTVLSYRGTNVSEAELLDKLAFDTREPMSSDGTWGDPEDGFIGSVNGSIFNRTGFGVYEKPILNLALEYYNAAILEDADLTEVLNEVLSGNPVIVWGLLSRRAPVSWQTKDGKVVSVRPGEHARVVIGFTGDPLNPKEIILMDPIYGRIRMGKNKFISDWEIMDNRAVVVYKDMTISNQI</sequence>
<feature type="domain" description="Peptidase C39-like" evidence="1">
    <location>
        <begin position="69"/>
        <end position="230"/>
    </location>
</feature>
<evidence type="ECO:0000313" key="3">
    <source>
        <dbReference type="Proteomes" id="UP000177096"/>
    </source>
</evidence>
<dbReference type="AlphaFoldDB" id="A0A1G2UF25"/>
<evidence type="ECO:0000313" key="2">
    <source>
        <dbReference type="EMBL" id="OHB08038.1"/>
    </source>
</evidence>
<reference evidence="2 3" key="1">
    <citation type="journal article" date="2016" name="Nat. Commun.">
        <title>Thousands of microbial genomes shed light on interconnected biogeochemical processes in an aquifer system.</title>
        <authorList>
            <person name="Anantharaman K."/>
            <person name="Brown C.T."/>
            <person name="Hug L.A."/>
            <person name="Sharon I."/>
            <person name="Castelle C.J."/>
            <person name="Probst A.J."/>
            <person name="Thomas B.C."/>
            <person name="Singh A."/>
            <person name="Wilkins M.J."/>
            <person name="Karaoz U."/>
            <person name="Brodie E.L."/>
            <person name="Williams K.H."/>
            <person name="Hubbard S.S."/>
            <person name="Banfield J.F."/>
        </authorList>
    </citation>
    <scope>NUCLEOTIDE SEQUENCE [LARGE SCALE GENOMIC DNA]</scope>
</reference>
<dbReference type="Gene3D" id="3.90.70.10">
    <property type="entry name" value="Cysteine proteinases"/>
    <property type="match status" value="1"/>
</dbReference>
<gene>
    <name evidence="2" type="ORF">A3I86_01525</name>
</gene>